<evidence type="ECO:0000259" key="2">
    <source>
        <dbReference type="Pfam" id="PF00188"/>
    </source>
</evidence>
<proteinExistence type="predicted"/>
<accession>A0A154BS07</accession>
<dbReference type="RefSeq" id="WP_066241515.1">
    <property type="nucleotide sequence ID" value="NZ_LSGP01000017.1"/>
</dbReference>
<organism evidence="3 4">
    <name type="scientific">Anaerosporomusa subterranea</name>
    <dbReference type="NCBI Taxonomy" id="1794912"/>
    <lineage>
        <taxon>Bacteria</taxon>
        <taxon>Bacillati</taxon>
        <taxon>Bacillota</taxon>
        <taxon>Negativicutes</taxon>
        <taxon>Acetonemataceae</taxon>
        <taxon>Anaerosporomusa</taxon>
    </lineage>
</organism>
<keyword evidence="4" id="KW-1185">Reference proteome</keyword>
<dbReference type="SUPFAM" id="SSF55797">
    <property type="entry name" value="PR-1-like"/>
    <property type="match status" value="1"/>
</dbReference>
<dbReference type="InterPro" id="IPR035940">
    <property type="entry name" value="CAP_sf"/>
</dbReference>
<reference evidence="3 4" key="1">
    <citation type="submission" date="2016-02" db="EMBL/GenBank/DDBJ databases">
        <title>Anaerosporomusa subterraneum gen. nov., sp. nov., a spore-forming obligate anaerobe isolated from saprolite.</title>
        <authorList>
            <person name="Choi J.K."/>
            <person name="Shah M."/>
            <person name="Yee N."/>
        </authorList>
    </citation>
    <scope>NUCLEOTIDE SEQUENCE [LARGE SCALE GENOMIC DNA]</scope>
    <source>
        <strain evidence="3 4">RU4</strain>
    </source>
</reference>
<dbReference type="Pfam" id="PF00188">
    <property type="entry name" value="CAP"/>
    <property type="match status" value="1"/>
</dbReference>
<keyword evidence="1" id="KW-0732">Signal</keyword>
<dbReference type="CDD" id="cd05379">
    <property type="entry name" value="CAP_bacterial"/>
    <property type="match status" value="1"/>
</dbReference>
<dbReference type="Proteomes" id="UP000076268">
    <property type="component" value="Unassembled WGS sequence"/>
</dbReference>
<dbReference type="Gene3D" id="3.40.33.10">
    <property type="entry name" value="CAP"/>
    <property type="match status" value="1"/>
</dbReference>
<comment type="caution">
    <text evidence="3">The sequence shown here is derived from an EMBL/GenBank/DDBJ whole genome shotgun (WGS) entry which is preliminary data.</text>
</comment>
<evidence type="ECO:0000313" key="3">
    <source>
        <dbReference type="EMBL" id="KYZ76298.1"/>
    </source>
</evidence>
<dbReference type="PANTHER" id="PTHR31157:SF1">
    <property type="entry name" value="SCP DOMAIN-CONTAINING PROTEIN"/>
    <property type="match status" value="1"/>
</dbReference>
<feature type="domain" description="SCP" evidence="2">
    <location>
        <begin position="86"/>
        <end position="201"/>
    </location>
</feature>
<dbReference type="EMBL" id="LSGP01000017">
    <property type="protein sequence ID" value="KYZ76298.1"/>
    <property type="molecule type" value="Genomic_DNA"/>
</dbReference>
<evidence type="ECO:0000256" key="1">
    <source>
        <dbReference type="SAM" id="SignalP"/>
    </source>
</evidence>
<dbReference type="PANTHER" id="PTHR31157">
    <property type="entry name" value="SCP DOMAIN-CONTAINING PROTEIN"/>
    <property type="match status" value="1"/>
</dbReference>
<feature type="signal peptide" evidence="1">
    <location>
        <begin position="1"/>
        <end position="29"/>
    </location>
</feature>
<protein>
    <recommendedName>
        <fullName evidence="2">SCP domain-containing protein</fullName>
    </recommendedName>
</protein>
<name>A0A154BS07_ANASB</name>
<evidence type="ECO:0000313" key="4">
    <source>
        <dbReference type="Proteomes" id="UP000076268"/>
    </source>
</evidence>
<dbReference type="AlphaFoldDB" id="A0A154BS07"/>
<feature type="chain" id="PRO_5007594949" description="SCP domain-containing protein" evidence="1">
    <location>
        <begin position="30"/>
        <end position="204"/>
    </location>
</feature>
<gene>
    <name evidence="3" type="ORF">AXX12_07625</name>
</gene>
<sequence>MRYKMFAKMAVCSFIAVSLTVSSFGGAYAGSVEYPLNWTAITGTSPAPAQTSLSRLKPTPVVVRKSIPKPSQPPTNQIKSSEQRAFDLLNADRRANGLPSLKLNGSLVVLAENYGKDMIKRNYFSHYNPEGQSPFDRMRKYGINYRYAGENLAINRTVDAAEKALMNSPGHRANILNPNYTEVGVGVSYDTRGSVYVVQEFIGR</sequence>
<dbReference type="InterPro" id="IPR014044">
    <property type="entry name" value="CAP_dom"/>
</dbReference>
<dbReference type="STRING" id="1794912.AXX12_07625"/>